<evidence type="ECO:0000256" key="1">
    <source>
        <dbReference type="SAM" id="MobiDB-lite"/>
    </source>
</evidence>
<dbReference type="Bgee" id="FBgn0244568">
    <property type="expression patterns" value="Expressed in insect adult head"/>
</dbReference>
<keyword evidence="2" id="KW-1185">Reference proteome</keyword>
<dbReference type="eggNOG" id="KOG3411">
    <property type="taxonomic scope" value="Eukaryota"/>
</dbReference>
<reference evidence="3" key="1">
    <citation type="submission" date="2025-08" db="UniProtKB">
        <authorList>
            <consortium name="RefSeq"/>
        </authorList>
    </citation>
    <scope>IDENTIFICATION</scope>
    <source>
        <strain evidence="3">MV-25-SWS-2005</strain>
        <tissue evidence="3">Whole body</tissue>
    </source>
</reference>
<dbReference type="InParanoid" id="B5DU60"/>
<dbReference type="InterPro" id="IPR036388">
    <property type="entry name" value="WH-like_DNA-bd_sf"/>
</dbReference>
<dbReference type="GeneID" id="6904094"/>
<dbReference type="InterPro" id="IPR036390">
    <property type="entry name" value="WH_DNA-bd_sf"/>
</dbReference>
<accession>B5DTQ9</accession>
<name>B5DU60_DROPS</name>
<dbReference type="Gene3D" id="1.10.10.10">
    <property type="entry name" value="Winged helix-like DNA-binding domain superfamily/Winged helix DNA-binding domain"/>
    <property type="match status" value="1"/>
</dbReference>
<dbReference type="AlphaFoldDB" id="B5DU60"/>
<protein>
    <submittedName>
        <fullName evidence="3">40S ribosomal protein S19a-like</fullName>
    </submittedName>
</protein>
<dbReference type="OMA" id="DCTSNRS"/>
<dbReference type="SUPFAM" id="SSF46785">
    <property type="entry name" value="Winged helix' DNA-binding domain"/>
    <property type="match status" value="1"/>
</dbReference>
<accession>B5DU60</accession>
<dbReference type="KEGG" id="dpo:6904094"/>
<dbReference type="RefSeq" id="XP_002136425.1">
    <property type="nucleotide sequence ID" value="XM_002136389.2"/>
</dbReference>
<organism evidence="2 3">
    <name type="scientific">Drosophila pseudoobscura pseudoobscura</name>
    <name type="common">Fruit fly</name>
    <dbReference type="NCBI Taxonomy" id="46245"/>
    <lineage>
        <taxon>Eukaryota</taxon>
        <taxon>Metazoa</taxon>
        <taxon>Ecdysozoa</taxon>
        <taxon>Arthropoda</taxon>
        <taxon>Hexapoda</taxon>
        <taxon>Insecta</taxon>
        <taxon>Pterygota</taxon>
        <taxon>Neoptera</taxon>
        <taxon>Endopterygota</taxon>
        <taxon>Diptera</taxon>
        <taxon>Brachycera</taxon>
        <taxon>Muscomorpha</taxon>
        <taxon>Ephydroidea</taxon>
        <taxon>Drosophilidae</taxon>
        <taxon>Drosophila</taxon>
        <taxon>Sophophora</taxon>
    </lineage>
</organism>
<evidence type="ECO:0000313" key="2">
    <source>
        <dbReference type="Proteomes" id="UP000001819"/>
    </source>
</evidence>
<dbReference type="HOGENOM" id="CLU_2335842_0_0_1"/>
<dbReference type="Proteomes" id="UP000001819">
    <property type="component" value="Chromosome 4"/>
</dbReference>
<feature type="compositionally biased region" description="Polar residues" evidence="1">
    <location>
        <begin position="80"/>
        <end position="91"/>
    </location>
</feature>
<evidence type="ECO:0000313" key="3">
    <source>
        <dbReference type="RefSeq" id="XP_002136425.1"/>
    </source>
</evidence>
<dbReference type="STRING" id="46245.B5DU60"/>
<feature type="region of interest" description="Disordered" evidence="1">
    <location>
        <begin position="80"/>
        <end position="104"/>
    </location>
</feature>
<gene>
    <name evidence="3" type="primary">LOC6904094</name>
</gene>
<accession>A0A6I8V1N5</accession>
<dbReference type="SMR" id="B5DU60"/>
<proteinExistence type="predicted"/>
<sequence>MKVADQMDRIKTTKFKQHHQDLWWSQAQWCYCRAVDSAAHMTLQALEHARRVEKQPEGGRKFSSIAQRDLDRIANQTVVKQTAKQTGSPCHSQLKVDCTSNRSL</sequence>